<dbReference type="InterPro" id="IPR036872">
    <property type="entry name" value="CH_dom_sf"/>
</dbReference>
<dbReference type="InterPro" id="IPR011992">
    <property type="entry name" value="EF-hand-dom_pair"/>
</dbReference>
<dbReference type="PANTHER" id="PTHR19961">
    <property type="entry name" value="FIMBRIN/PLASTIN"/>
    <property type="match status" value="1"/>
</dbReference>
<proteinExistence type="predicted"/>
<reference evidence="7 8" key="1">
    <citation type="submission" date="2021-06" db="EMBL/GenBank/DDBJ databases">
        <authorList>
            <person name="Palmer J.M."/>
        </authorList>
    </citation>
    <scope>NUCLEOTIDE SEQUENCE [LARGE SCALE GENOMIC DNA]</scope>
    <source>
        <strain evidence="8">if_2019</strain>
        <tissue evidence="7">Muscle</tissue>
    </source>
</reference>
<dbReference type="PANTHER" id="PTHR19961:SF32">
    <property type="entry name" value="PLASTIN-3"/>
    <property type="match status" value="1"/>
</dbReference>
<dbReference type="InterPro" id="IPR001589">
    <property type="entry name" value="Actinin_actin-bd_CS"/>
</dbReference>
<evidence type="ECO:0000256" key="1">
    <source>
        <dbReference type="ARBA" id="ARBA00004496"/>
    </source>
</evidence>
<evidence type="ECO:0000313" key="7">
    <source>
        <dbReference type="EMBL" id="MEQ2239217.1"/>
    </source>
</evidence>
<gene>
    <name evidence="7" type="primary">PLS3_1</name>
    <name evidence="7" type="ORF">ILYODFUR_002203</name>
</gene>
<dbReference type="PROSITE" id="PS00019">
    <property type="entry name" value="ACTININ_1"/>
    <property type="match status" value="1"/>
</dbReference>
<keyword evidence="8" id="KW-1185">Reference proteome</keyword>
<keyword evidence="3" id="KW-0597">Phosphoprotein</keyword>
<dbReference type="EMBL" id="JAHRIQ010058029">
    <property type="protein sequence ID" value="MEQ2239217.1"/>
    <property type="molecule type" value="Genomic_DNA"/>
</dbReference>
<dbReference type="Proteomes" id="UP001482620">
    <property type="component" value="Unassembled WGS sequence"/>
</dbReference>
<comment type="caution">
    <text evidence="7">The sequence shown here is derived from an EMBL/GenBank/DDBJ whole genome shotgun (WGS) entry which is preliminary data.</text>
</comment>
<keyword evidence="4" id="KW-0677">Repeat</keyword>
<dbReference type="Gene3D" id="1.10.238.10">
    <property type="entry name" value="EF-hand"/>
    <property type="match status" value="1"/>
</dbReference>
<name>A0ABV0U3T1_9TELE</name>
<evidence type="ECO:0000259" key="6">
    <source>
        <dbReference type="PROSITE" id="PS50222"/>
    </source>
</evidence>
<evidence type="ECO:0000256" key="3">
    <source>
        <dbReference type="ARBA" id="ARBA00022553"/>
    </source>
</evidence>
<sequence length="111" mass="12587">MVREILQKLDRNKDSRISFDEFLLIVKELKGSEVAKTFRRAINRKEGILAIGGTSELSSEGTQHSFSEEERYAFVNWINTTLEKDPDCQHVLPMNPNTDSLFMAVGDGIVL</sequence>
<keyword evidence="5" id="KW-0009">Actin-binding</keyword>
<dbReference type="SUPFAM" id="SSF47576">
    <property type="entry name" value="Calponin-homology domain, CH-domain"/>
    <property type="match status" value="1"/>
</dbReference>
<dbReference type="PROSITE" id="PS00303">
    <property type="entry name" value="S100_CABP"/>
    <property type="match status" value="1"/>
</dbReference>
<dbReference type="InterPro" id="IPR001751">
    <property type="entry name" value="S100/CaBP7/8-like_CS"/>
</dbReference>
<dbReference type="InterPro" id="IPR002048">
    <property type="entry name" value="EF_hand_dom"/>
</dbReference>
<keyword evidence="2" id="KW-0963">Cytoplasm</keyword>
<dbReference type="SMART" id="SM00054">
    <property type="entry name" value="EFh"/>
    <property type="match status" value="1"/>
</dbReference>
<feature type="non-terminal residue" evidence="7">
    <location>
        <position position="111"/>
    </location>
</feature>
<evidence type="ECO:0000256" key="2">
    <source>
        <dbReference type="ARBA" id="ARBA00022490"/>
    </source>
</evidence>
<dbReference type="SUPFAM" id="SSF47473">
    <property type="entry name" value="EF-hand"/>
    <property type="match status" value="1"/>
</dbReference>
<evidence type="ECO:0000256" key="4">
    <source>
        <dbReference type="ARBA" id="ARBA00022737"/>
    </source>
</evidence>
<accession>A0ABV0U3T1</accession>
<evidence type="ECO:0000313" key="8">
    <source>
        <dbReference type="Proteomes" id="UP001482620"/>
    </source>
</evidence>
<dbReference type="InterPro" id="IPR039959">
    <property type="entry name" value="Fimbrin/Plastin"/>
</dbReference>
<evidence type="ECO:0000256" key="5">
    <source>
        <dbReference type="ARBA" id="ARBA00023203"/>
    </source>
</evidence>
<protein>
    <submittedName>
        <fullName evidence="7">Plastin-3</fullName>
    </submittedName>
</protein>
<feature type="domain" description="EF-hand" evidence="6">
    <location>
        <begin position="1"/>
        <end position="32"/>
    </location>
</feature>
<comment type="subcellular location">
    <subcellularLocation>
        <location evidence="1">Cytoplasm</location>
    </subcellularLocation>
</comment>
<dbReference type="Gene3D" id="1.10.418.10">
    <property type="entry name" value="Calponin-like domain"/>
    <property type="match status" value="1"/>
</dbReference>
<organism evidence="7 8">
    <name type="scientific">Ilyodon furcidens</name>
    <name type="common">goldbreast splitfin</name>
    <dbReference type="NCBI Taxonomy" id="33524"/>
    <lineage>
        <taxon>Eukaryota</taxon>
        <taxon>Metazoa</taxon>
        <taxon>Chordata</taxon>
        <taxon>Craniata</taxon>
        <taxon>Vertebrata</taxon>
        <taxon>Euteleostomi</taxon>
        <taxon>Actinopterygii</taxon>
        <taxon>Neopterygii</taxon>
        <taxon>Teleostei</taxon>
        <taxon>Neoteleostei</taxon>
        <taxon>Acanthomorphata</taxon>
        <taxon>Ovalentaria</taxon>
        <taxon>Atherinomorphae</taxon>
        <taxon>Cyprinodontiformes</taxon>
        <taxon>Goodeidae</taxon>
        <taxon>Ilyodon</taxon>
    </lineage>
</organism>
<dbReference type="PROSITE" id="PS50222">
    <property type="entry name" value="EF_HAND_2"/>
    <property type="match status" value="1"/>
</dbReference>